<dbReference type="Pfam" id="PF00436">
    <property type="entry name" value="SSB"/>
    <property type="match status" value="1"/>
</dbReference>
<keyword evidence="1 2" id="KW-0238">DNA-binding</keyword>
<dbReference type="InterPro" id="IPR012340">
    <property type="entry name" value="NA-bd_OB-fold"/>
</dbReference>
<dbReference type="GO" id="GO:0006260">
    <property type="term" value="P:DNA replication"/>
    <property type="evidence" value="ECO:0007669"/>
    <property type="project" value="InterPro"/>
</dbReference>
<evidence type="ECO:0000256" key="1">
    <source>
        <dbReference type="ARBA" id="ARBA00023125"/>
    </source>
</evidence>
<dbReference type="InterPro" id="IPR011344">
    <property type="entry name" value="ssDNA-bd"/>
</dbReference>
<evidence type="ECO:0000256" key="3">
    <source>
        <dbReference type="PIRNR" id="PIRNR002070"/>
    </source>
</evidence>
<name>A0A6G7IZT6_9FLAO</name>
<sequence length="114" mass="12610">MSTIKNHVQLIGNVGQDPTITNLESGKKVARLSLATNENYKNGKGEKQTDTNWHTVVAWGKVADIIEKFVGKGKEIGIVGKLKTRTYTMDDGNQRYVTEVVANEILLLNGRPNK</sequence>
<dbReference type="PANTHER" id="PTHR10302:SF0">
    <property type="entry name" value="SINGLE-STRANDED DNA-BINDING PROTEIN, MITOCHONDRIAL"/>
    <property type="match status" value="1"/>
</dbReference>
<evidence type="ECO:0000313" key="4">
    <source>
        <dbReference type="EMBL" id="QII43834.1"/>
    </source>
</evidence>
<dbReference type="GO" id="GO:0009295">
    <property type="term" value="C:nucleoid"/>
    <property type="evidence" value="ECO:0007669"/>
    <property type="project" value="TreeGrafter"/>
</dbReference>
<dbReference type="AlphaFoldDB" id="A0A6G7IZT6"/>
<dbReference type="EMBL" id="CP049616">
    <property type="protein sequence ID" value="QII43834.1"/>
    <property type="molecule type" value="Genomic_DNA"/>
</dbReference>
<dbReference type="InterPro" id="IPR000424">
    <property type="entry name" value="Primosome_PriB/ssb"/>
</dbReference>
<dbReference type="GO" id="GO:0003697">
    <property type="term" value="F:single-stranded DNA binding"/>
    <property type="evidence" value="ECO:0007669"/>
    <property type="project" value="UniProtKB-UniRule"/>
</dbReference>
<comment type="caution">
    <text evidence="2">Lacks conserved residue(s) required for the propagation of feature annotation.</text>
</comment>
<dbReference type="KEGG" id="mut:GVT53_03800"/>
<reference evidence="4 5" key="1">
    <citation type="submission" date="2020-02" db="EMBL/GenBank/DDBJ databases">
        <title>Complete genome of Muricauda sp. 501str8.</title>
        <authorList>
            <person name="Dong B."/>
            <person name="Zhu S."/>
            <person name="Yang J."/>
            <person name="Chen J."/>
        </authorList>
    </citation>
    <scope>NUCLEOTIDE SEQUENCE [LARGE SCALE GENOMIC DNA]</scope>
    <source>
        <strain evidence="4 5">501str8</strain>
    </source>
</reference>
<accession>A0A6G7IZT6</accession>
<dbReference type="RefSeq" id="WP_166247495.1">
    <property type="nucleotide sequence ID" value="NZ_CP049616.1"/>
</dbReference>
<protein>
    <recommendedName>
        <fullName evidence="2 3">Single-stranded DNA-binding protein</fullName>
        <shortName evidence="2">SSB</shortName>
    </recommendedName>
</protein>
<proteinExistence type="inferred from homology"/>
<dbReference type="PIRSF" id="PIRSF002070">
    <property type="entry name" value="SSB"/>
    <property type="match status" value="1"/>
</dbReference>
<dbReference type="PANTHER" id="PTHR10302">
    <property type="entry name" value="SINGLE-STRANDED DNA-BINDING PROTEIN"/>
    <property type="match status" value="1"/>
</dbReference>
<dbReference type="CDD" id="cd04496">
    <property type="entry name" value="SSB_OBF"/>
    <property type="match status" value="1"/>
</dbReference>
<dbReference type="PROSITE" id="PS50935">
    <property type="entry name" value="SSB"/>
    <property type="match status" value="1"/>
</dbReference>
<comment type="subunit">
    <text evidence="2">Homotetramer.</text>
</comment>
<dbReference type="Gene3D" id="2.40.50.140">
    <property type="entry name" value="Nucleic acid-binding proteins"/>
    <property type="match status" value="1"/>
</dbReference>
<keyword evidence="5" id="KW-1185">Reference proteome</keyword>
<evidence type="ECO:0000256" key="2">
    <source>
        <dbReference type="HAMAP-Rule" id="MF_00984"/>
    </source>
</evidence>
<dbReference type="SUPFAM" id="SSF50249">
    <property type="entry name" value="Nucleic acid-binding proteins"/>
    <property type="match status" value="1"/>
</dbReference>
<dbReference type="NCBIfam" id="TIGR00621">
    <property type="entry name" value="ssb"/>
    <property type="match status" value="1"/>
</dbReference>
<dbReference type="HAMAP" id="MF_00984">
    <property type="entry name" value="SSB"/>
    <property type="match status" value="1"/>
</dbReference>
<evidence type="ECO:0000313" key="5">
    <source>
        <dbReference type="Proteomes" id="UP000502928"/>
    </source>
</evidence>
<organism evidence="4 5">
    <name type="scientific">Flagellimonas oceani</name>
    <dbReference type="NCBI Taxonomy" id="2698672"/>
    <lineage>
        <taxon>Bacteria</taxon>
        <taxon>Pseudomonadati</taxon>
        <taxon>Bacteroidota</taxon>
        <taxon>Flavobacteriia</taxon>
        <taxon>Flavobacteriales</taxon>
        <taxon>Flavobacteriaceae</taxon>
        <taxon>Flagellimonas</taxon>
    </lineage>
</organism>
<gene>
    <name evidence="4" type="primary">ssb</name>
    <name evidence="4" type="ORF">GVT53_03800</name>
</gene>
<dbReference type="Proteomes" id="UP000502928">
    <property type="component" value="Chromosome"/>
</dbReference>